<evidence type="ECO:0000256" key="1">
    <source>
        <dbReference type="SAM" id="MobiDB-lite"/>
    </source>
</evidence>
<sequence length="292" mass="32153">MKIGKRNNLKVGSASVHYTEYDHVSVESRNFSILNQYGAKATWQAGSLFRPLRELQTLALECFKDVGNDIVKIRANTDYNPSAIERLCKEKIDQVTDALVPAIKSVAQNMLTLSETVKRGFAPVSPRNDTDVVGFLADQELRTMVRGLPSEDRRSLVAAARQGAYPEIVEAILRANPMLSGLSSESAGSLERAGIAASRADDLEALRQMLKLYDDVMTTAAQACIGLCGMVDNTNGYKLRFEKWRQGCDGSELLRDWLGNLPSRAQNKKADSTEPKEDKEPEEADKDAPEAA</sequence>
<feature type="region of interest" description="Disordered" evidence="1">
    <location>
        <begin position="264"/>
        <end position="292"/>
    </location>
</feature>
<comment type="caution">
    <text evidence="2">The sequence shown here is derived from an EMBL/GenBank/DDBJ whole genome shotgun (WGS) entry which is preliminary data.</text>
</comment>
<name>A0A7X1PPU6_9PSED</name>
<evidence type="ECO:0000313" key="2">
    <source>
        <dbReference type="EMBL" id="MQA55628.1"/>
    </source>
</evidence>
<proteinExistence type="predicted"/>
<feature type="compositionally biased region" description="Basic and acidic residues" evidence="1">
    <location>
        <begin position="268"/>
        <end position="279"/>
    </location>
</feature>
<evidence type="ECO:0000313" key="3">
    <source>
        <dbReference type="Proteomes" id="UP000486534"/>
    </source>
</evidence>
<protein>
    <submittedName>
        <fullName evidence="2">Uncharacterized protein</fullName>
    </submittedName>
</protein>
<dbReference type="AlphaFoldDB" id="A0A7X1PPU6"/>
<reference evidence="2 3" key="1">
    <citation type="submission" date="2019-10" db="EMBL/GenBank/DDBJ databases">
        <title>Pseudomonas dajingensis sp. nov., isolated from the profound head ulcers of farmed Murray cod (Maccullochella peelii peelii).</title>
        <authorList>
            <person name="Liu Y."/>
        </authorList>
    </citation>
    <scope>NUCLEOTIDE SEQUENCE [LARGE SCALE GENOMIC DNA]</scope>
    <source>
        <strain evidence="2 3">MC042</strain>
    </source>
</reference>
<organism evidence="2 3">
    <name type="scientific">Pseudomonas piscis</name>
    <dbReference type="NCBI Taxonomy" id="2614538"/>
    <lineage>
        <taxon>Bacteria</taxon>
        <taxon>Pseudomonadati</taxon>
        <taxon>Pseudomonadota</taxon>
        <taxon>Gammaproteobacteria</taxon>
        <taxon>Pseudomonadales</taxon>
        <taxon>Pseudomonadaceae</taxon>
        <taxon>Pseudomonas</taxon>
    </lineage>
</organism>
<dbReference type="RefSeq" id="WP_152898640.1">
    <property type="nucleotide sequence ID" value="NZ_WHUV01000003.1"/>
</dbReference>
<dbReference type="EMBL" id="WHUV01000003">
    <property type="protein sequence ID" value="MQA55628.1"/>
    <property type="molecule type" value="Genomic_DNA"/>
</dbReference>
<gene>
    <name evidence="2" type="ORF">GDH07_20125</name>
</gene>
<dbReference type="Proteomes" id="UP000486534">
    <property type="component" value="Unassembled WGS sequence"/>
</dbReference>
<accession>A0A7X1PPU6</accession>